<organism evidence="2 3">
    <name type="scientific">Desulfoluna limicola</name>
    <dbReference type="NCBI Taxonomy" id="2810562"/>
    <lineage>
        <taxon>Bacteria</taxon>
        <taxon>Pseudomonadati</taxon>
        <taxon>Thermodesulfobacteriota</taxon>
        <taxon>Desulfobacteria</taxon>
        <taxon>Desulfobacterales</taxon>
        <taxon>Desulfolunaceae</taxon>
        <taxon>Desulfoluna</taxon>
    </lineage>
</organism>
<proteinExistence type="predicted"/>
<reference evidence="2 3" key="1">
    <citation type="submission" date="2021-02" db="EMBL/GenBank/DDBJ databases">
        <title>Complete genome of Desulfoluna sp. strain ASN36.</title>
        <authorList>
            <person name="Takahashi A."/>
            <person name="Kojima H."/>
            <person name="Fukui M."/>
        </authorList>
    </citation>
    <scope>NUCLEOTIDE SEQUENCE [LARGE SCALE GENOMIC DNA]</scope>
    <source>
        <strain evidence="2 3">ASN36</strain>
    </source>
</reference>
<accession>A0ABM7PCP3</accession>
<evidence type="ECO:0000313" key="2">
    <source>
        <dbReference type="EMBL" id="BCS95350.1"/>
    </source>
</evidence>
<name>A0ABM7PCP3_9BACT</name>
<gene>
    <name evidence="2" type="ORF">DSLASN_09820</name>
</gene>
<dbReference type="Proteomes" id="UP001320148">
    <property type="component" value="Chromosome"/>
</dbReference>
<sequence>MGRRRLLAGAVPRAAQPHVVQEGMGGDVGVTTEKSAKHASGSPAGSQSFEKFNKQALSTVSASHIVWA</sequence>
<feature type="region of interest" description="Disordered" evidence="1">
    <location>
        <begin position="1"/>
        <end position="48"/>
    </location>
</feature>
<evidence type="ECO:0000313" key="3">
    <source>
        <dbReference type="Proteomes" id="UP001320148"/>
    </source>
</evidence>
<evidence type="ECO:0000256" key="1">
    <source>
        <dbReference type="SAM" id="MobiDB-lite"/>
    </source>
</evidence>
<keyword evidence="3" id="KW-1185">Reference proteome</keyword>
<protein>
    <submittedName>
        <fullName evidence="2">Uncharacterized protein</fullName>
    </submittedName>
</protein>
<dbReference type="EMBL" id="AP024488">
    <property type="protein sequence ID" value="BCS95350.1"/>
    <property type="molecule type" value="Genomic_DNA"/>
</dbReference>